<dbReference type="EMBL" id="MT997160">
    <property type="protein sequence ID" value="QRC47050.1"/>
    <property type="molecule type" value="Viral_cRNA"/>
</dbReference>
<evidence type="ECO:0000313" key="3">
    <source>
        <dbReference type="Proteomes" id="UP000829831"/>
    </source>
</evidence>
<name>A0AAE7TSY2_9NIDO</name>
<reference evidence="2" key="1">
    <citation type="journal article" date="2020" name="Viruses">
        <title>Serpentovirus (Nidovirus) and Orthoreovirus Coinfection in Captive Veiled Chameleons (Chamaeleo calyptratus) with Respiratory Disease.</title>
        <authorList>
            <person name="Hoon-Hanks L.L."/>
            <person name="Stohr A.C."/>
            <person name="Anderson A.J."/>
            <person name="Evans D.E."/>
            <person name="Nevarez J.G."/>
            <person name="Diaz R.E."/>
            <person name="Rodgers C.P."/>
            <person name="Cross S.T."/>
            <person name="Steiner H.R."/>
            <person name="Parker R.R."/>
            <person name="Stenglein M.D."/>
        </authorList>
    </citation>
    <scope>NUCLEOTIDE SEQUENCE</scope>
    <source>
        <strain evidence="2">A</strain>
    </source>
</reference>
<keyword evidence="1" id="KW-0472">Membrane</keyword>
<keyword evidence="3" id="KW-1185">Reference proteome</keyword>
<protein>
    <submittedName>
        <fullName evidence="2">Spike protein</fullName>
    </submittedName>
</protein>
<organism evidence="2 3">
    <name type="scientific">Veiled chameleon serpentovirus A</name>
    <dbReference type="NCBI Taxonomy" id="2806429"/>
    <lineage>
        <taxon>Viruses</taxon>
        <taxon>Riboviria</taxon>
        <taxon>Orthornavirae</taxon>
        <taxon>Pisuviricota</taxon>
        <taxon>Pisoniviricetes</taxon>
        <taxon>Nidovirales</taxon>
        <taxon>Tornidovirineae</taxon>
        <taxon>Tobaniviridae</taxon>
        <taxon>Serpentovirinae</taxon>
        <taxon>Lyctovirus</taxon>
        <taxon>Chalatovirus</taxon>
        <taxon>Lyctovirus alpa</taxon>
    </lineage>
</organism>
<evidence type="ECO:0000313" key="2">
    <source>
        <dbReference type="EMBL" id="QRC47050.1"/>
    </source>
</evidence>
<keyword evidence="1" id="KW-1133">Transmembrane helix</keyword>
<sequence>MLKELCLLTAFTLATAQLDHRHSYYKNWNRLVKPQEPLPVIYTPENLYTFLENPYLAIIWEELEIAPSFDLTLQFLRSNYITKIQEEIKPFQQEQVEVWNYVPPENWSGVFPNHTTRILDKIYIRPHTALLARVVEVDGKLMERTPTQCPFVLKKSEFNKGNTPRIYRKVIAEPISETETQLTPYLCFYLLPDVCERFELVDNDKYLYDALEYTPFKIHNGEHQECPGTKIVDYEVTEKLPRQIGHAKPDNTVRYWNMTCRCPYQCTVFIGGDIQLAIADSRLLASVTKISSTESAQYELRQYYAIHGIKTGNEHGFRPDNYYEWSNADKRWHVNDFQLQPISFVSSLFIAMWGLPSNDSINKIYCTMPRGYNSKHLMSLPRSSYKVPQVVTFEDGSSLVDFGMVNGTSVYGPNPVFLAADTTLEPTEGSCKGPNGYVWNGSFTVIKDENLPFCPIGRPMPQLVCKANKLIQSTKFYIVPRKLEFDPITCEVLCPTKPCTPQLRANPLYQVCEKLVDSINTYINHKADPGVELPQVSYEPLATKTNIQKFEQEVVGELVTKTIHEVKAIGSELDSIVSWLPKFSEKFSDGNGNFAIPEGIAELLPNWTPEFGSGEVWNYRDGLDKMAALPWLVAWRLGRQVNVLGLTTGVLVEGLKRVAATSNVNFEAIKETLELQTKQITNNYNSITNLYNLVVGVTESLETKLQEINYRVDALEYMASKLAQVQQLYIDVRLAAERIKTDIRFQDQRELACRHGLPQCTEGDDIMLNFNRIITPTQDILIMVVLAADECEYVFETLSNCNNRTGLIAPFPCVYQGTDYDDLSLVNKTNDQPCSRNPIQLDTCEFTNEEAFKYSIFDYTQHKIIPQNTTIEKTVFDAKIGDIQWFNLAVNNSIAKIKQISFAGLEMPSQKDIENTRNYYATQKKWTFWDYLRWAFYVLCFSLVAVILAPIIKLIATIWNCCSGCCNHSGYKQL</sequence>
<evidence type="ECO:0000256" key="1">
    <source>
        <dbReference type="SAM" id="Phobius"/>
    </source>
</evidence>
<dbReference type="KEGG" id="vg:80539532"/>
<dbReference type="Proteomes" id="UP000829831">
    <property type="component" value="Segment"/>
</dbReference>
<dbReference type="RefSeq" id="YP_010800879.1">
    <property type="nucleotide sequence ID" value="NC_076912.1"/>
</dbReference>
<keyword evidence="1" id="KW-0812">Transmembrane</keyword>
<feature type="transmembrane region" description="Helical" evidence="1">
    <location>
        <begin position="934"/>
        <end position="959"/>
    </location>
</feature>
<proteinExistence type="predicted"/>
<dbReference type="GeneID" id="80539532"/>
<accession>A0AAE7TSY2</accession>